<evidence type="ECO:0000256" key="6">
    <source>
        <dbReference type="ARBA" id="ARBA00023034"/>
    </source>
</evidence>
<dbReference type="FunFam" id="2.30.42.10:FF:000026">
    <property type="entry name" value="Golgi reassembly stacking protein 2"/>
    <property type="match status" value="1"/>
</dbReference>
<dbReference type="InterPro" id="IPR024958">
    <property type="entry name" value="GRASP_PDZ"/>
</dbReference>
<dbReference type="PANTHER" id="PTHR12893:SF0">
    <property type="entry name" value="GRASP65"/>
    <property type="match status" value="1"/>
</dbReference>
<comment type="subcellular location">
    <subcellularLocation>
        <location evidence="1">Golgi apparatus membrane</location>
    </subcellularLocation>
</comment>
<keyword evidence="4" id="KW-0519">Myristate</keyword>
<dbReference type="PANTHER" id="PTHR12893">
    <property type="entry name" value="GOLGI REASSEMBLY STACKING PROTEIN GRASP"/>
    <property type="match status" value="1"/>
</dbReference>
<dbReference type="Proteomes" id="UP000887581">
    <property type="component" value="Unplaced"/>
</dbReference>
<name>A0A915Q618_9BILA</name>
<keyword evidence="3" id="KW-0597">Phosphoprotein</keyword>
<dbReference type="GO" id="GO:0007030">
    <property type="term" value="P:Golgi organization"/>
    <property type="evidence" value="ECO:0007669"/>
    <property type="project" value="TreeGrafter"/>
</dbReference>
<evidence type="ECO:0000256" key="8">
    <source>
        <dbReference type="ARBA" id="ARBA00023288"/>
    </source>
</evidence>
<accession>A0A915Q618</accession>
<proteinExistence type="inferred from homology"/>
<dbReference type="FunFam" id="2.30.42.10:FF:000056">
    <property type="entry name" value="Golgi reassembly-stacking protein 2 isoform 1"/>
    <property type="match status" value="1"/>
</dbReference>
<evidence type="ECO:0000256" key="2">
    <source>
        <dbReference type="ARBA" id="ARBA00007144"/>
    </source>
</evidence>
<evidence type="ECO:0000259" key="11">
    <source>
        <dbReference type="PROSITE" id="PS51865"/>
    </source>
</evidence>
<evidence type="ECO:0000256" key="3">
    <source>
        <dbReference type="ARBA" id="ARBA00022553"/>
    </source>
</evidence>
<keyword evidence="5" id="KW-0677">Repeat</keyword>
<evidence type="ECO:0000256" key="5">
    <source>
        <dbReference type="ARBA" id="ARBA00022737"/>
    </source>
</evidence>
<evidence type="ECO:0000256" key="10">
    <source>
        <dbReference type="SAM" id="MobiDB-lite"/>
    </source>
</evidence>
<evidence type="ECO:0000256" key="7">
    <source>
        <dbReference type="ARBA" id="ARBA00023136"/>
    </source>
</evidence>
<dbReference type="InterPro" id="IPR007583">
    <property type="entry name" value="GRASP55_65"/>
</dbReference>
<evidence type="ECO:0000256" key="1">
    <source>
        <dbReference type="ARBA" id="ARBA00004394"/>
    </source>
</evidence>
<feature type="domain" description="PDZ GRASP-type" evidence="11">
    <location>
        <begin position="111"/>
        <end position="199"/>
    </location>
</feature>
<dbReference type="InterPro" id="IPR036034">
    <property type="entry name" value="PDZ_sf"/>
</dbReference>
<feature type="binding site" evidence="9">
    <location>
        <position position="103"/>
    </location>
    <ligand>
        <name>Zn(2+)</name>
        <dbReference type="ChEBI" id="CHEBI:29105"/>
    </ligand>
</feature>
<keyword evidence="9" id="KW-0862">Zinc</keyword>
<dbReference type="AlphaFoldDB" id="A0A915Q618"/>
<dbReference type="WBParaSite" id="sdigi.contig651.g9371.t1">
    <property type="protein sequence ID" value="sdigi.contig651.g9371.t1"/>
    <property type="gene ID" value="sdigi.contig651.g9371"/>
</dbReference>
<dbReference type="PROSITE" id="PS51865">
    <property type="entry name" value="PDZ_GRASP"/>
    <property type="match status" value="2"/>
</dbReference>
<dbReference type="Gene3D" id="2.30.42.10">
    <property type="match status" value="2"/>
</dbReference>
<sequence>MGNSSSANIPGGGTEGYHVLRVQDNSPGQAAGLEAFFDFIICIGNTRLDSDNDTLKDILKQHVERPLELTVYNSKTQTVRQTQITPSQMWGGQGLLGISIRFCSFEGARENVWHVVQVQPNSPAEIAGLQSNLDYILGAESVLNQAEDLIAHLQANEGKPIKLYVYNTATDSVREVSLTPNSAWGGEGCLGCDIGYGYLHRIPGDRRGPLKGDEIAAMLKQQLNGASSSDGVPFVNNDNSQHLGPSAISSSTISVPQPGNTGIPQIDSIQSVPKFPDPSSFVPPPLRQPTLSDTTTPSTTVVSGSHPGEVCAGGFSVAMQSITEQPLNTGNSKVGMMPLPSTAFPTLESSTSPGTTDFSAQNNGANYTNSGQAVQQQNFIENPVDTEQYGKTSAMAQQSYYASQQQQYMHDGQYPSQPPGMSAGHCIYEMLDFTASSSSPQSAVMGVVSQMFSNLPRQQQQGTYGMPPLPPQIPASSSAPFPTPPQFSGLNFPMPPLSTMGITQLPPAQTTISFGLPTSPAAAFGQQQQSEMGTYSMVNPTFKSNFPLVGNTQFGLPPQGMM</sequence>
<dbReference type="SUPFAM" id="SSF50156">
    <property type="entry name" value="PDZ domain-like"/>
    <property type="match status" value="2"/>
</dbReference>
<dbReference type="GO" id="GO:0046872">
    <property type="term" value="F:metal ion binding"/>
    <property type="evidence" value="ECO:0007669"/>
    <property type="project" value="UniProtKB-KW"/>
</dbReference>
<reference evidence="13" key="1">
    <citation type="submission" date="2022-11" db="UniProtKB">
        <authorList>
            <consortium name="WormBaseParasite"/>
        </authorList>
    </citation>
    <scope>IDENTIFICATION</scope>
</reference>
<evidence type="ECO:0000256" key="4">
    <source>
        <dbReference type="ARBA" id="ARBA00022707"/>
    </source>
</evidence>
<protein>
    <submittedName>
        <fullName evidence="13">PDZ GRASP-type domain-containing protein</fullName>
    </submittedName>
</protein>
<feature type="domain" description="PDZ GRASP-type" evidence="11">
    <location>
        <begin position="15"/>
        <end position="105"/>
    </location>
</feature>
<keyword evidence="7" id="KW-0472">Membrane</keyword>
<keyword evidence="12" id="KW-1185">Reference proteome</keyword>
<evidence type="ECO:0000313" key="13">
    <source>
        <dbReference type="WBParaSite" id="sdigi.contig651.g9371.t1"/>
    </source>
</evidence>
<feature type="binding site" evidence="9">
    <location>
        <position position="18"/>
    </location>
    <ligand>
        <name>Zn(2+)</name>
        <dbReference type="ChEBI" id="CHEBI:29105"/>
    </ligand>
</feature>
<organism evidence="12 13">
    <name type="scientific">Setaria digitata</name>
    <dbReference type="NCBI Taxonomy" id="48799"/>
    <lineage>
        <taxon>Eukaryota</taxon>
        <taxon>Metazoa</taxon>
        <taxon>Ecdysozoa</taxon>
        <taxon>Nematoda</taxon>
        <taxon>Chromadorea</taxon>
        <taxon>Rhabditida</taxon>
        <taxon>Spirurina</taxon>
        <taxon>Spiruromorpha</taxon>
        <taxon>Filarioidea</taxon>
        <taxon>Setariidae</taxon>
        <taxon>Setaria</taxon>
    </lineage>
</organism>
<keyword evidence="8" id="KW-0449">Lipoprotein</keyword>
<keyword evidence="9" id="KW-0479">Metal-binding</keyword>
<comment type="similarity">
    <text evidence="2">Belongs to the GORASP family.</text>
</comment>
<keyword evidence="6" id="KW-0333">Golgi apparatus</keyword>
<evidence type="ECO:0000313" key="12">
    <source>
        <dbReference type="Proteomes" id="UP000887581"/>
    </source>
</evidence>
<dbReference type="Pfam" id="PF04495">
    <property type="entry name" value="GRASP55_65"/>
    <property type="match status" value="1"/>
</dbReference>
<evidence type="ECO:0000256" key="9">
    <source>
        <dbReference type="PIRSR" id="PIRSR607583-1"/>
    </source>
</evidence>
<dbReference type="GO" id="GO:0000139">
    <property type="term" value="C:Golgi membrane"/>
    <property type="evidence" value="ECO:0007669"/>
    <property type="project" value="UniProtKB-SubCell"/>
</dbReference>
<feature type="region of interest" description="Disordered" evidence="10">
    <location>
        <begin position="346"/>
        <end position="369"/>
    </location>
</feature>